<evidence type="ECO:0000313" key="2">
    <source>
        <dbReference type="EMBL" id="EDO05189.1"/>
    </source>
</evidence>
<evidence type="ECO:0000256" key="1">
    <source>
        <dbReference type="SAM" id="MobiDB-lite"/>
    </source>
</evidence>
<proteinExistence type="predicted"/>
<comment type="caution">
    <text evidence="2">The sequence shown here is derived from an EMBL/GenBank/DDBJ whole genome shotgun (WGS) entry which is preliminary data.</text>
</comment>
<dbReference type="InParanoid" id="A7AXB6"/>
<reference evidence="2" key="1">
    <citation type="journal article" date="2007" name="PLoS Pathog.">
        <title>Genome sequence of Babesia bovis and comparative analysis of apicomplexan hemoprotozoa.</title>
        <authorList>
            <person name="Brayton K.A."/>
            <person name="Lau A.O.T."/>
            <person name="Herndon D.R."/>
            <person name="Hannick L."/>
            <person name="Kappmeyer L.S."/>
            <person name="Berens S.J."/>
            <person name="Bidwell S.L."/>
            <person name="Brown W.C."/>
            <person name="Crabtree J."/>
            <person name="Fadrosh D."/>
            <person name="Feldblum T."/>
            <person name="Forberger H.A."/>
            <person name="Haas B.J."/>
            <person name="Howell J.M."/>
            <person name="Khouri H."/>
            <person name="Koo H."/>
            <person name="Mann D.J."/>
            <person name="Norimine J."/>
            <person name="Paulsen I.T."/>
            <person name="Radune D."/>
            <person name="Ren Q."/>
            <person name="Smith R.K. Jr."/>
            <person name="Suarez C.E."/>
            <person name="White O."/>
            <person name="Wortman J.R."/>
            <person name="Knowles D.P. Jr."/>
            <person name="McElwain T.F."/>
            <person name="Nene V.M."/>
        </authorList>
    </citation>
    <scope>NUCLEOTIDE SEQUENCE [LARGE SCALE GENOMIC DNA]</scope>
    <source>
        <strain evidence="2">T2Bo</strain>
    </source>
</reference>
<reference evidence="2" key="2">
    <citation type="submission" date="2007-08" db="EMBL/GenBank/DDBJ databases">
        <authorList>
            <person name="Nene V."/>
        </authorList>
    </citation>
    <scope>NUCLEOTIDE SEQUENCE</scope>
    <source>
        <strain evidence="2">T2Bo</strain>
    </source>
</reference>
<dbReference type="VEuPathDB" id="PiroplasmaDB:BBOV_I000950"/>
<dbReference type="AlphaFoldDB" id="A7AXB6"/>
<feature type="compositionally biased region" description="Basic residues" evidence="1">
    <location>
        <begin position="197"/>
        <end position="206"/>
    </location>
</feature>
<feature type="compositionally biased region" description="Polar residues" evidence="1">
    <location>
        <begin position="207"/>
        <end position="228"/>
    </location>
</feature>
<organism evidence="2">
    <name type="scientific">Babesia bovis</name>
    <dbReference type="NCBI Taxonomy" id="5865"/>
    <lineage>
        <taxon>Eukaryota</taxon>
        <taxon>Sar</taxon>
        <taxon>Alveolata</taxon>
        <taxon>Apicomplexa</taxon>
        <taxon>Aconoidasida</taxon>
        <taxon>Piroplasmida</taxon>
        <taxon>Babesiidae</taxon>
        <taxon>Babesia</taxon>
    </lineage>
</organism>
<feature type="region of interest" description="Disordered" evidence="1">
    <location>
        <begin position="174"/>
        <end position="237"/>
    </location>
</feature>
<accession>A7AXB6</accession>
<dbReference type="EMBL" id="AAXT01000006">
    <property type="protein sequence ID" value="EDO05189.1"/>
    <property type="molecule type" value="Genomic_DNA"/>
</dbReference>
<gene>
    <name evidence="2" type="ORF">BBOV_I000960</name>
</gene>
<sequence length="237" mass="26524">MTWEDIEIKLPPEVIASLELDSHNRVIDYPNITVKPFTGSERIRPHDPRPIMDDETLHKGMIKHLPWLFEQFNHGVVKLHQKYASPRVKIKSPLNYMLGVRTEFLGSEESKNVDMSMLFEGGDPALTALWSEILKSDVVEDPCNTPDRSSGVAKDDFELSNLLTSVDRHVGVEFSDEDDGWSGDEGSDIELEESTPKGRKRLKRKSGQSSSRDASVLPTQSGSCQQATDEGATCDPR</sequence>
<name>A7AXB6_BABBO</name>
<dbReference type="OMA" id="SEHANRG"/>
<feature type="compositionally biased region" description="Acidic residues" evidence="1">
    <location>
        <begin position="174"/>
        <end position="193"/>
    </location>
</feature>
<protein>
    <submittedName>
        <fullName evidence="2">Uncharacterized protein</fullName>
    </submittedName>
</protein>